<dbReference type="AlphaFoldDB" id="A0A4U0XJN8"/>
<dbReference type="Proteomes" id="UP000309340">
    <property type="component" value="Unassembled WGS sequence"/>
</dbReference>
<feature type="non-terminal residue" evidence="1">
    <location>
        <position position="1"/>
    </location>
</feature>
<sequence>AELIEQLFRDWPPQRHAPGGMGSGCCRPLKRSSSDEAIEFTTPRSPCNGL</sequence>
<protein>
    <submittedName>
        <fullName evidence="1">Uncharacterized protein</fullName>
    </submittedName>
</protein>
<evidence type="ECO:0000313" key="1">
    <source>
        <dbReference type="EMBL" id="TKA74955.1"/>
    </source>
</evidence>
<organism evidence="1 2">
    <name type="scientific">Friedmanniomyces simplex</name>
    <dbReference type="NCBI Taxonomy" id="329884"/>
    <lineage>
        <taxon>Eukaryota</taxon>
        <taxon>Fungi</taxon>
        <taxon>Dikarya</taxon>
        <taxon>Ascomycota</taxon>
        <taxon>Pezizomycotina</taxon>
        <taxon>Dothideomycetes</taxon>
        <taxon>Dothideomycetidae</taxon>
        <taxon>Mycosphaerellales</taxon>
        <taxon>Teratosphaeriaceae</taxon>
        <taxon>Friedmanniomyces</taxon>
    </lineage>
</organism>
<proteinExistence type="predicted"/>
<accession>A0A4U0XJN8</accession>
<comment type="caution">
    <text evidence="1">The sequence shown here is derived from an EMBL/GenBank/DDBJ whole genome shotgun (WGS) entry which is preliminary data.</text>
</comment>
<keyword evidence="2" id="KW-1185">Reference proteome</keyword>
<dbReference type="EMBL" id="NAJQ01000208">
    <property type="protein sequence ID" value="TKA74955.1"/>
    <property type="molecule type" value="Genomic_DNA"/>
</dbReference>
<gene>
    <name evidence="1" type="ORF">B0A55_04935</name>
</gene>
<reference evidence="1 2" key="1">
    <citation type="submission" date="2017-03" db="EMBL/GenBank/DDBJ databases">
        <title>Genomes of endolithic fungi from Antarctica.</title>
        <authorList>
            <person name="Coleine C."/>
            <person name="Masonjones S."/>
            <person name="Stajich J.E."/>
        </authorList>
    </citation>
    <scope>NUCLEOTIDE SEQUENCE [LARGE SCALE GENOMIC DNA]</scope>
    <source>
        <strain evidence="1 2">CCFEE 5184</strain>
    </source>
</reference>
<name>A0A4U0XJN8_9PEZI</name>
<evidence type="ECO:0000313" key="2">
    <source>
        <dbReference type="Proteomes" id="UP000309340"/>
    </source>
</evidence>